<comment type="caution">
    <text evidence="2">The sequence shown here is derived from an EMBL/GenBank/DDBJ whole genome shotgun (WGS) entry which is preliminary data.</text>
</comment>
<protein>
    <submittedName>
        <fullName evidence="2">Uncharacterized protein</fullName>
    </submittedName>
</protein>
<feature type="compositionally biased region" description="Polar residues" evidence="1">
    <location>
        <begin position="506"/>
        <end position="519"/>
    </location>
</feature>
<dbReference type="EMBL" id="CAUJNA010001125">
    <property type="protein sequence ID" value="CAJ1384580.1"/>
    <property type="molecule type" value="Genomic_DNA"/>
</dbReference>
<feature type="region of interest" description="Disordered" evidence="1">
    <location>
        <begin position="1"/>
        <end position="61"/>
    </location>
</feature>
<evidence type="ECO:0000313" key="3">
    <source>
        <dbReference type="Proteomes" id="UP001178507"/>
    </source>
</evidence>
<dbReference type="Proteomes" id="UP001178507">
    <property type="component" value="Unassembled WGS sequence"/>
</dbReference>
<accession>A0AA36ID82</accession>
<evidence type="ECO:0000313" key="2">
    <source>
        <dbReference type="EMBL" id="CAJ1384580.1"/>
    </source>
</evidence>
<reference evidence="2" key="1">
    <citation type="submission" date="2023-08" db="EMBL/GenBank/DDBJ databases">
        <authorList>
            <person name="Chen Y."/>
            <person name="Shah S."/>
            <person name="Dougan E. K."/>
            <person name="Thang M."/>
            <person name="Chan C."/>
        </authorList>
    </citation>
    <scope>NUCLEOTIDE SEQUENCE</scope>
</reference>
<proteinExistence type="predicted"/>
<sequence>MTWMSSEASDVVPEVYEDSTVTSGPPTQREVLKEEPNTDDEVPSRTRREEDSEDEEPQLTGHFKKFSEEVRRLSEEAGRYEGCELEVKTYFDLQGYDLDSFASRARKQPGALLMMYMFYSRIFEKLVGKQKGVEVPFFAPVNLDERLLGFRAVLEWAKDFKLMPSRVPRRQLERIFVSCHGGDMSSQQKIVSKITYPEFLTLVTFCGNTGEPMDLSRVDGSIARQAETRLDQVKRLATFLCLKHPKKVKLDLHNAYRDVHFWKLSDGADFEKEARAAEMRARPFYEVGTLEIDSEVPAARRYLERYTWANPDHIWEEFEAPFLDMGTCLKGKGKRFKMEIYNRGLVLARIQLETASLGPLSVPWADCMLGPGRNVTVMMDAMATECGEWRGQIQIKAAWVGIFGVNEEEARVPTYLCVKEDLSAACLLPAHACRPFRPDSANRIRIDPTSLHARQLRAPSPHKRPNSSSSASRASSAKPERPGSSRTENTTVPGSRPLSALGPPSSRCTGSAVPTSRSARSGVRGVKALPQDDPDARKLRPRSAPSGPGLPKVPKAEKRPSSAAEVRGSL</sequence>
<feature type="compositionally biased region" description="Polar residues" evidence="1">
    <location>
        <begin position="484"/>
        <end position="493"/>
    </location>
</feature>
<feature type="compositionally biased region" description="Basic and acidic residues" evidence="1">
    <location>
        <begin position="30"/>
        <end position="50"/>
    </location>
</feature>
<evidence type="ECO:0000256" key="1">
    <source>
        <dbReference type="SAM" id="MobiDB-lite"/>
    </source>
</evidence>
<organism evidence="2 3">
    <name type="scientific">Effrenium voratum</name>
    <dbReference type="NCBI Taxonomy" id="2562239"/>
    <lineage>
        <taxon>Eukaryota</taxon>
        <taxon>Sar</taxon>
        <taxon>Alveolata</taxon>
        <taxon>Dinophyceae</taxon>
        <taxon>Suessiales</taxon>
        <taxon>Symbiodiniaceae</taxon>
        <taxon>Effrenium</taxon>
    </lineage>
</organism>
<feature type="compositionally biased region" description="Low complexity" evidence="1">
    <location>
        <begin position="467"/>
        <end position="477"/>
    </location>
</feature>
<dbReference type="AlphaFoldDB" id="A0AA36ID82"/>
<keyword evidence="3" id="KW-1185">Reference proteome</keyword>
<feature type="region of interest" description="Disordered" evidence="1">
    <location>
        <begin position="450"/>
        <end position="570"/>
    </location>
</feature>
<name>A0AA36ID82_9DINO</name>
<gene>
    <name evidence="2" type="ORF">EVOR1521_LOCUS11419</name>
</gene>